<evidence type="ECO:0000313" key="4">
    <source>
        <dbReference type="Proteomes" id="UP001501556"/>
    </source>
</evidence>
<dbReference type="Pfam" id="PF21205">
    <property type="entry name" value="Rep3_C"/>
    <property type="match status" value="1"/>
</dbReference>
<evidence type="ECO:0000313" key="3">
    <source>
        <dbReference type="EMBL" id="GAA3980113.1"/>
    </source>
</evidence>
<dbReference type="RefSeq" id="WP_345125178.1">
    <property type="nucleotide sequence ID" value="NZ_BAABDI010000018.1"/>
</dbReference>
<protein>
    <recommendedName>
        <fullName evidence="2">Initiator Rep protein WH1 domain-containing protein</fullName>
    </recommendedName>
</protein>
<dbReference type="SUPFAM" id="SSF46785">
    <property type="entry name" value="Winged helix' DNA-binding domain"/>
    <property type="match status" value="2"/>
</dbReference>
<dbReference type="InterPro" id="IPR036388">
    <property type="entry name" value="WH-like_DNA-bd_sf"/>
</dbReference>
<name>A0ABP7QCL0_9BACT</name>
<comment type="similarity">
    <text evidence="1">Belongs to the initiator RepB protein family.</text>
</comment>
<dbReference type="Pfam" id="PF01051">
    <property type="entry name" value="Rep3_N"/>
    <property type="match status" value="1"/>
</dbReference>
<evidence type="ECO:0000256" key="1">
    <source>
        <dbReference type="ARBA" id="ARBA00038283"/>
    </source>
</evidence>
<dbReference type="InterPro" id="IPR000525">
    <property type="entry name" value="Initiator_Rep_WH1"/>
</dbReference>
<organism evidence="3 4">
    <name type="scientific">Hymenobacter antarcticus</name>
    <dbReference type="NCBI Taxonomy" id="486270"/>
    <lineage>
        <taxon>Bacteria</taxon>
        <taxon>Pseudomonadati</taxon>
        <taxon>Bacteroidota</taxon>
        <taxon>Cytophagia</taxon>
        <taxon>Cytophagales</taxon>
        <taxon>Hymenobacteraceae</taxon>
        <taxon>Hymenobacter</taxon>
    </lineage>
</organism>
<feature type="domain" description="Initiator Rep protein WH1" evidence="2">
    <location>
        <begin position="31"/>
        <end position="169"/>
    </location>
</feature>
<reference evidence="4" key="1">
    <citation type="journal article" date="2019" name="Int. J. Syst. Evol. Microbiol.">
        <title>The Global Catalogue of Microorganisms (GCM) 10K type strain sequencing project: providing services to taxonomists for standard genome sequencing and annotation.</title>
        <authorList>
            <consortium name="The Broad Institute Genomics Platform"/>
            <consortium name="The Broad Institute Genome Sequencing Center for Infectious Disease"/>
            <person name="Wu L."/>
            <person name="Ma J."/>
        </authorList>
    </citation>
    <scope>NUCLEOTIDE SEQUENCE [LARGE SCALE GENOMIC DNA]</scope>
    <source>
        <strain evidence="4">JCM 17217</strain>
    </source>
</reference>
<dbReference type="Gene3D" id="1.10.10.10">
    <property type="entry name" value="Winged helix-like DNA-binding domain superfamily/Winged helix DNA-binding domain"/>
    <property type="match status" value="2"/>
</dbReference>
<gene>
    <name evidence="3" type="ORF">GCM10022407_26700</name>
</gene>
<dbReference type="Proteomes" id="UP001501556">
    <property type="component" value="Unassembled WGS sequence"/>
</dbReference>
<accession>A0ABP7QCL0</accession>
<keyword evidence="4" id="KW-1185">Reference proteome</keyword>
<dbReference type="EMBL" id="BAABDI010000018">
    <property type="protein sequence ID" value="GAA3980113.1"/>
    <property type="molecule type" value="Genomic_DNA"/>
</dbReference>
<comment type="caution">
    <text evidence="3">The sequence shown here is derived from an EMBL/GenBank/DDBJ whole genome shotgun (WGS) entry which is preliminary data.</text>
</comment>
<sequence length="334" mass="37865">MPTIPQSNQKAAPASQATAVVIVPPGNPVEIRQSNAITTARYDMTALEMDIIFALLSRLNKDDKPGTMYRLRVQELEQLTGREWNYHRLGPAVEALVGRCYHIEDGNSWLKVTMLASAEYIKGHGVIELEISEKLRPYLIDLKNNFTSYRLQSVLSLTSKYAKRVYELASQWKDIGATKTYSLDEFKYMLSLKDPTGKEPEQYVQISNLKKFVLDIAVEQINEHTDLTISYKLNKVGRSFQSVCFYVVRQQPQQLPIPFELSDEDARKQTARKNLEDLGIKDPALVKHILTTETVLVELFAFMYKYKTGKIKATSNAGGLFLKMCGLAGKRTIT</sequence>
<dbReference type="InterPro" id="IPR036390">
    <property type="entry name" value="WH_DNA-bd_sf"/>
</dbReference>
<evidence type="ECO:0000259" key="2">
    <source>
        <dbReference type="Pfam" id="PF01051"/>
    </source>
</evidence>
<proteinExistence type="inferred from homology"/>